<proteinExistence type="predicted"/>
<dbReference type="Proteomes" id="UP000721442">
    <property type="component" value="Unassembled WGS sequence"/>
</dbReference>
<dbReference type="AlphaFoldDB" id="A0A940DD61"/>
<dbReference type="PROSITE" id="PS51257">
    <property type="entry name" value="PROKAR_LIPOPROTEIN"/>
    <property type="match status" value="1"/>
</dbReference>
<comment type="subcellular location">
    <subcellularLocation>
        <location evidence="1">Cell outer membrane</location>
    </subcellularLocation>
</comment>
<dbReference type="PRINTS" id="PR01021">
    <property type="entry name" value="OMPADOMAIN"/>
</dbReference>
<reference evidence="6" key="2">
    <citation type="journal article" date="2021" name="PeerJ">
        <title>Extensive microbial diversity within the chicken gut microbiome revealed by metagenomics and culture.</title>
        <authorList>
            <person name="Gilroy R."/>
            <person name="Ravi A."/>
            <person name="Getino M."/>
            <person name="Pursley I."/>
            <person name="Horton D.L."/>
            <person name="Alikhan N.F."/>
            <person name="Baker D."/>
            <person name="Gharbi K."/>
            <person name="Hall N."/>
            <person name="Watson M."/>
            <person name="Adriaenssens E.M."/>
            <person name="Foster-Nyarko E."/>
            <person name="Jarju S."/>
            <person name="Secka A."/>
            <person name="Antonio M."/>
            <person name="Oren A."/>
            <person name="Chaudhuri R.R."/>
            <person name="La Ragione R."/>
            <person name="Hildebrand F."/>
            <person name="Pallen M.J."/>
        </authorList>
    </citation>
    <scope>NUCLEOTIDE SEQUENCE</scope>
    <source>
        <strain evidence="6">B1-16210</strain>
    </source>
</reference>
<dbReference type="PANTHER" id="PTHR30329">
    <property type="entry name" value="STATOR ELEMENT OF FLAGELLAR MOTOR COMPLEX"/>
    <property type="match status" value="1"/>
</dbReference>
<dbReference type="InterPro" id="IPR006665">
    <property type="entry name" value="OmpA-like"/>
</dbReference>
<dbReference type="CDD" id="cd07185">
    <property type="entry name" value="OmpA_C-like"/>
    <property type="match status" value="1"/>
</dbReference>
<reference evidence="6" key="1">
    <citation type="submission" date="2020-10" db="EMBL/GenBank/DDBJ databases">
        <authorList>
            <person name="Gilroy R."/>
        </authorList>
    </citation>
    <scope>NUCLEOTIDE SEQUENCE</scope>
    <source>
        <strain evidence="6">B1-16210</strain>
    </source>
</reference>
<gene>
    <name evidence="6" type="ORF">IAC77_01305</name>
</gene>
<dbReference type="GO" id="GO:0009279">
    <property type="term" value="C:cell outer membrane"/>
    <property type="evidence" value="ECO:0007669"/>
    <property type="project" value="UniProtKB-SubCell"/>
</dbReference>
<evidence type="ECO:0000256" key="2">
    <source>
        <dbReference type="ARBA" id="ARBA00023136"/>
    </source>
</evidence>
<dbReference type="PROSITE" id="PS51123">
    <property type="entry name" value="OMPA_2"/>
    <property type="match status" value="1"/>
</dbReference>
<dbReference type="PANTHER" id="PTHR30329:SF21">
    <property type="entry name" value="LIPOPROTEIN YIAD-RELATED"/>
    <property type="match status" value="1"/>
</dbReference>
<evidence type="ECO:0000313" key="6">
    <source>
        <dbReference type="EMBL" id="MBO8407080.1"/>
    </source>
</evidence>
<evidence type="ECO:0000256" key="4">
    <source>
        <dbReference type="PROSITE-ProRule" id="PRU00473"/>
    </source>
</evidence>
<dbReference type="InterPro" id="IPR050330">
    <property type="entry name" value="Bact_OuterMem_StrucFunc"/>
</dbReference>
<dbReference type="EMBL" id="JADINE010000019">
    <property type="protein sequence ID" value="MBO8407080.1"/>
    <property type="molecule type" value="Genomic_DNA"/>
</dbReference>
<name>A0A940DD61_9PROT</name>
<comment type="caution">
    <text evidence="6">The sequence shown here is derived from an EMBL/GenBank/DDBJ whole genome shotgun (WGS) entry which is preliminary data.</text>
</comment>
<protein>
    <submittedName>
        <fullName evidence="6">OmpA family protein</fullName>
    </submittedName>
</protein>
<evidence type="ECO:0000259" key="5">
    <source>
        <dbReference type="PROSITE" id="PS51123"/>
    </source>
</evidence>
<feature type="domain" description="OmpA-like" evidence="5">
    <location>
        <begin position="16"/>
        <end position="133"/>
    </location>
</feature>
<dbReference type="InterPro" id="IPR006664">
    <property type="entry name" value="OMP_bac"/>
</dbReference>
<keyword evidence="3" id="KW-0998">Cell outer membrane</keyword>
<evidence type="ECO:0000256" key="1">
    <source>
        <dbReference type="ARBA" id="ARBA00004442"/>
    </source>
</evidence>
<organism evidence="6 7">
    <name type="scientific">Candidatus Enterousia excrementavium</name>
    <dbReference type="NCBI Taxonomy" id="2840789"/>
    <lineage>
        <taxon>Bacteria</taxon>
        <taxon>Pseudomonadati</taxon>
        <taxon>Pseudomonadota</taxon>
        <taxon>Alphaproteobacteria</taxon>
        <taxon>Candidatus Enterousia</taxon>
    </lineage>
</organism>
<dbReference type="Gene3D" id="3.30.1330.60">
    <property type="entry name" value="OmpA-like domain"/>
    <property type="match status" value="1"/>
</dbReference>
<evidence type="ECO:0000256" key="3">
    <source>
        <dbReference type="ARBA" id="ARBA00023237"/>
    </source>
</evidence>
<dbReference type="SUPFAM" id="SSF103088">
    <property type="entry name" value="OmpA-like"/>
    <property type="match status" value="1"/>
</dbReference>
<dbReference type="InterPro" id="IPR036737">
    <property type="entry name" value="OmpA-like_sf"/>
</dbReference>
<evidence type="ECO:0000313" key="7">
    <source>
        <dbReference type="Proteomes" id="UP000721442"/>
    </source>
</evidence>
<sequence>MKKILLCCAVLGLTACSGVGNINDEKVFFAFDSAAISDDSRAELERQSVYMKRNPDINVVLEGHCDERGSTEYNLALGALRAGNAAHVLIAEGIEPERIKTISYGKERPQYPGTGEEVWALNRNSTTKVVEAE</sequence>
<dbReference type="Pfam" id="PF00691">
    <property type="entry name" value="OmpA"/>
    <property type="match status" value="1"/>
</dbReference>
<accession>A0A940DD61</accession>
<keyword evidence="2 4" id="KW-0472">Membrane</keyword>